<organism evidence="1 2">
    <name type="scientific">Svornostia abyssi</name>
    <dbReference type="NCBI Taxonomy" id="2898438"/>
    <lineage>
        <taxon>Bacteria</taxon>
        <taxon>Bacillati</taxon>
        <taxon>Actinomycetota</taxon>
        <taxon>Thermoleophilia</taxon>
        <taxon>Solirubrobacterales</taxon>
        <taxon>Baekduiaceae</taxon>
        <taxon>Svornostia</taxon>
    </lineage>
</organism>
<proteinExistence type="predicted"/>
<dbReference type="Proteomes" id="UP001058860">
    <property type="component" value="Chromosome"/>
</dbReference>
<accession>A0ABY5PE15</accession>
<evidence type="ECO:0008006" key="3">
    <source>
        <dbReference type="Google" id="ProtNLM"/>
    </source>
</evidence>
<dbReference type="RefSeq" id="WP_353863395.1">
    <property type="nucleotide sequence ID" value="NZ_CP088295.1"/>
</dbReference>
<sequence>MTLVFDAGAFLAFERGDKTVRALLDLDRAAGRSPRTHGGVVGQVWRGGARQALLARLLAGTEIVPLDATLGREAGVLLAAAGTSDAIDAAVALLARDGDTIVTSDRGDLEALVWQAGRHVELVVV</sequence>
<dbReference type="EMBL" id="CP088295">
    <property type="protein sequence ID" value="UUY02873.1"/>
    <property type="molecule type" value="Genomic_DNA"/>
</dbReference>
<name>A0ABY5PE15_9ACTN</name>
<evidence type="ECO:0000313" key="1">
    <source>
        <dbReference type="EMBL" id="UUY02873.1"/>
    </source>
</evidence>
<gene>
    <name evidence="1" type="ORF">LRS13_19630</name>
</gene>
<reference evidence="2" key="1">
    <citation type="submission" date="2021-11" db="EMBL/GenBank/DDBJ databases">
        <title>Cultivation dependent microbiological survey of springs from the worlds oldest radium mine currently devoted to the extraction of radon-saturated water.</title>
        <authorList>
            <person name="Kapinusova G."/>
            <person name="Smrhova T."/>
            <person name="Strejcek M."/>
            <person name="Suman J."/>
            <person name="Jani K."/>
            <person name="Pajer P."/>
            <person name="Uhlik O."/>
        </authorList>
    </citation>
    <scope>NUCLEOTIDE SEQUENCE [LARGE SCALE GENOMIC DNA]</scope>
    <source>
        <strain evidence="2">J379</strain>
    </source>
</reference>
<dbReference type="SUPFAM" id="SSF88723">
    <property type="entry name" value="PIN domain-like"/>
    <property type="match status" value="1"/>
</dbReference>
<keyword evidence="2" id="KW-1185">Reference proteome</keyword>
<protein>
    <recommendedName>
        <fullName evidence="3">Twitching motility protein PilT</fullName>
    </recommendedName>
</protein>
<dbReference type="Gene3D" id="3.40.50.1010">
    <property type="entry name" value="5'-nuclease"/>
    <property type="match status" value="1"/>
</dbReference>
<dbReference type="InterPro" id="IPR029060">
    <property type="entry name" value="PIN-like_dom_sf"/>
</dbReference>
<evidence type="ECO:0000313" key="2">
    <source>
        <dbReference type="Proteomes" id="UP001058860"/>
    </source>
</evidence>